<protein>
    <submittedName>
        <fullName evidence="1">Uncharacterized protein</fullName>
    </submittedName>
</protein>
<organism evidence="1">
    <name type="scientific">Arundo donax</name>
    <name type="common">Giant reed</name>
    <name type="synonym">Donax arundinaceus</name>
    <dbReference type="NCBI Taxonomy" id="35708"/>
    <lineage>
        <taxon>Eukaryota</taxon>
        <taxon>Viridiplantae</taxon>
        <taxon>Streptophyta</taxon>
        <taxon>Embryophyta</taxon>
        <taxon>Tracheophyta</taxon>
        <taxon>Spermatophyta</taxon>
        <taxon>Magnoliopsida</taxon>
        <taxon>Liliopsida</taxon>
        <taxon>Poales</taxon>
        <taxon>Poaceae</taxon>
        <taxon>PACMAD clade</taxon>
        <taxon>Arundinoideae</taxon>
        <taxon>Arundineae</taxon>
        <taxon>Arundo</taxon>
    </lineage>
</organism>
<name>A0A0A9AVP4_ARUDO</name>
<reference evidence="1" key="2">
    <citation type="journal article" date="2015" name="Data Brief">
        <title>Shoot transcriptome of the giant reed, Arundo donax.</title>
        <authorList>
            <person name="Barrero R.A."/>
            <person name="Guerrero F.D."/>
            <person name="Moolhuijzen P."/>
            <person name="Goolsby J.A."/>
            <person name="Tidwell J."/>
            <person name="Bellgard S.E."/>
            <person name="Bellgard M.I."/>
        </authorList>
    </citation>
    <scope>NUCLEOTIDE SEQUENCE</scope>
    <source>
        <tissue evidence="1">Shoot tissue taken approximately 20 cm above the soil surface</tissue>
    </source>
</reference>
<sequence length="65" mass="6396">MDSSDGASGLACRDSLRPDGAVVEEWFPAAAAAGLGSGEQAGAGAGRQSWSSCGPPICTLILCVN</sequence>
<accession>A0A0A9AVP4</accession>
<proteinExistence type="predicted"/>
<evidence type="ECO:0000313" key="1">
    <source>
        <dbReference type="EMBL" id="JAD55181.1"/>
    </source>
</evidence>
<dbReference type="AlphaFoldDB" id="A0A0A9AVP4"/>
<reference evidence="1" key="1">
    <citation type="submission" date="2014-09" db="EMBL/GenBank/DDBJ databases">
        <authorList>
            <person name="Magalhaes I.L.F."/>
            <person name="Oliveira U."/>
            <person name="Santos F.R."/>
            <person name="Vidigal T.H.D.A."/>
            <person name="Brescovit A.D."/>
            <person name="Santos A.J."/>
        </authorList>
    </citation>
    <scope>NUCLEOTIDE SEQUENCE</scope>
    <source>
        <tissue evidence="1">Shoot tissue taken approximately 20 cm above the soil surface</tissue>
    </source>
</reference>
<dbReference type="EMBL" id="GBRH01242714">
    <property type="protein sequence ID" value="JAD55181.1"/>
    <property type="molecule type" value="Transcribed_RNA"/>
</dbReference>